<dbReference type="AlphaFoldDB" id="D4XUI7"/>
<keyword evidence="1" id="KW-0812">Transmembrane</keyword>
<comment type="caution">
    <text evidence="2">The sequence shown here is derived from an EMBL/GenBank/DDBJ whole genome shotgun (WGS) entry which is preliminary data.</text>
</comment>
<proteinExistence type="predicted"/>
<name>D4XUI7_ACIHA</name>
<organism evidence="2 3">
    <name type="scientific">Acinetobacter haemolyticus ATCC 19194</name>
    <dbReference type="NCBI Taxonomy" id="707232"/>
    <lineage>
        <taxon>Bacteria</taxon>
        <taxon>Pseudomonadati</taxon>
        <taxon>Pseudomonadota</taxon>
        <taxon>Gammaproteobacteria</taxon>
        <taxon>Moraxellales</taxon>
        <taxon>Moraxellaceae</taxon>
        <taxon>Acinetobacter</taxon>
    </lineage>
</organism>
<keyword evidence="1" id="KW-0472">Membrane</keyword>
<dbReference type="HOGENOM" id="CLU_3283338_0_0_6"/>
<protein>
    <submittedName>
        <fullName evidence="2">Uncharacterized protein</fullName>
    </submittedName>
</protein>
<evidence type="ECO:0000313" key="3">
    <source>
        <dbReference type="Proteomes" id="UP000003085"/>
    </source>
</evidence>
<dbReference type="EMBL" id="ADMT01000245">
    <property type="protein sequence ID" value="EFF81116.1"/>
    <property type="molecule type" value="Genomic_DNA"/>
</dbReference>
<gene>
    <name evidence="2" type="ORF">HMP0015_3379</name>
</gene>
<sequence length="40" mass="4911">MSKINIFIGLFFILWSVDYWSMIKTMIFFENKKHRQAVNI</sequence>
<dbReference type="Proteomes" id="UP000003085">
    <property type="component" value="Unassembled WGS sequence"/>
</dbReference>
<evidence type="ECO:0000313" key="2">
    <source>
        <dbReference type="EMBL" id="EFF81116.1"/>
    </source>
</evidence>
<reference evidence="3" key="1">
    <citation type="submission" date="2010-03" db="EMBL/GenBank/DDBJ databases">
        <title>Complete sequence of Mobiluncus curtisii ATCC 43063.</title>
        <authorList>
            <person name="Muzny D."/>
            <person name="Qin X."/>
            <person name="Deng J."/>
            <person name="Jiang H."/>
            <person name="Liu Y."/>
            <person name="Qu J."/>
            <person name="Song X.-Z."/>
            <person name="Zhang L."/>
            <person name="Thornton R."/>
            <person name="Coyle M."/>
            <person name="Francisco L."/>
            <person name="Jackson L."/>
            <person name="Javaid M."/>
            <person name="Korchina V."/>
            <person name="Kovar C."/>
            <person name="Mata R."/>
            <person name="Mathew T."/>
            <person name="Ngo R."/>
            <person name="Nguyen L."/>
            <person name="Nguyen N."/>
            <person name="Okwuonu G."/>
            <person name="Ongeri F."/>
            <person name="Pham C."/>
            <person name="Simmons D."/>
            <person name="Wilczek-Boney K."/>
            <person name="Hale W."/>
            <person name="Jakkamsetti A."/>
            <person name="Pham P."/>
            <person name="Ruth R."/>
            <person name="San Lucas F."/>
            <person name="Warren J."/>
            <person name="Zhang J."/>
            <person name="Zhao Z."/>
            <person name="Zhou C."/>
            <person name="Zhu D."/>
            <person name="Lee S."/>
            <person name="Bess C."/>
            <person name="Blankenburg K."/>
            <person name="Forbes L."/>
            <person name="Fu Q."/>
            <person name="Gubbala S."/>
            <person name="Hirani K."/>
            <person name="Jayaseelan J.C."/>
            <person name="Lara F."/>
            <person name="Munidasa M."/>
            <person name="Palculict T."/>
            <person name="Patil S."/>
            <person name="Pu L.-L."/>
            <person name="Saada N."/>
            <person name="Tang L."/>
            <person name="Weissenberger G."/>
            <person name="Zhu Y."/>
            <person name="Hemphill L."/>
            <person name="Shang Y."/>
            <person name="Youmans B."/>
            <person name="Ayvaz T."/>
            <person name="Ross M."/>
            <person name="Santibanez J."/>
            <person name="Aqrawi P."/>
            <person name="Gross S."/>
            <person name="Joshi V."/>
            <person name="Fowler G."/>
            <person name="Nazareth L."/>
            <person name="Reid J."/>
            <person name="Worley K."/>
            <person name="Petrosino J."/>
            <person name="Highlander S."/>
            <person name="Gibbs R."/>
            <person name="Gibbs R."/>
        </authorList>
    </citation>
    <scope>NUCLEOTIDE SEQUENCE [LARGE SCALE GENOMIC DNA]</scope>
    <source>
        <strain evidence="3">ATCC 19194</strain>
    </source>
</reference>
<evidence type="ECO:0000256" key="1">
    <source>
        <dbReference type="SAM" id="Phobius"/>
    </source>
</evidence>
<keyword evidence="1" id="KW-1133">Transmembrane helix</keyword>
<feature type="transmembrane region" description="Helical" evidence="1">
    <location>
        <begin position="6"/>
        <end position="29"/>
    </location>
</feature>
<accession>D4XUI7</accession>